<dbReference type="AlphaFoldDB" id="A0A2J6R7G9"/>
<evidence type="ECO:0000256" key="1">
    <source>
        <dbReference type="ARBA" id="ARBA00023242"/>
    </source>
</evidence>
<dbReference type="PROSITE" id="PS00463">
    <property type="entry name" value="ZN2_CY6_FUNGAL_1"/>
    <property type="match status" value="1"/>
</dbReference>
<dbReference type="Gene3D" id="4.10.240.10">
    <property type="entry name" value="Zn(2)-C6 fungal-type DNA-binding domain"/>
    <property type="match status" value="1"/>
</dbReference>
<proteinExistence type="predicted"/>
<dbReference type="STRING" id="1149755.A0A2J6R7G9"/>
<dbReference type="GO" id="GO:0008270">
    <property type="term" value="F:zinc ion binding"/>
    <property type="evidence" value="ECO:0007669"/>
    <property type="project" value="InterPro"/>
</dbReference>
<keyword evidence="1" id="KW-0539">Nucleus</keyword>
<gene>
    <name evidence="3" type="ORF">L207DRAFT_638940</name>
</gene>
<feature type="non-terminal residue" evidence="3">
    <location>
        <position position="388"/>
    </location>
</feature>
<dbReference type="PANTHER" id="PTHR47784">
    <property type="entry name" value="STEROL UPTAKE CONTROL PROTEIN 2"/>
    <property type="match status" value="1"/>
</dbReference>
<dbReference type="CDD" id="cd00067">
    <property type="entry name" value="GAL4"/>
    <property type="match status" value="1"/>
</dbReference>
<dbReference type="SMART" id="SM00066">
    <property type="entry name" value="GAL4"/>
    <property type="match status" value="1"/>
</dbReference>
<dbReference type="PANTHER" id="PTHR47784:SF4">
    <property type="entry name" value="ZN(II)2CYS6 TRANSCRIPTION FACTOR (EUROFUNG)"/>
    <property type="match status" value="1"/>
</dbReference>
<accession>A0A2J6R7G9</accession>
<dbReference type="GO" id="GO:0001228">
    <property type="term" value="F:DNA-binding transcription activator activity, RNA polymerase II-specific"/>
    <property type="evidence" value="ECO:0007669"/>
    <property type="project" value="TreeGrafter"/>
</dbReference>
<dbReference type="Proteomes" id="UP000235786">
    <property type="component" value="Unassembled WGS sequence"/>
</dbReference>
<dbReference type="Pfam" id="PF00172">
    <property type="entry name" value="Zn_clus"/>
    <property type="match status" value="1"/>
</dbReference>
<sequence length="388" mass="43616">MLRRSHKKSRAGCSSCKKRHIKCDEHRPVCVNCSTAGMQCSFASPAQSMTGPTLDESTTNKTLSPVLKINTPSPSSSCIDPALVPPHPYVNATHMELFYFIIDGADWASGGDHLRAARPHIVKYAFDYPFLLNQLLAISALHLSTRRPGQSSFYRKEATRLQTQGLRSFNETLQVLNHENIIPAFLFSAFQGIATFFETFHDPAFEARDWTTFLENIVQSFRLLQGVRGIVYPWWQFLLTSEIKDILDDVGEDAILCKDFSDEVVEQFESMRVHISQSPELDENQASACDKAMEELIFVYKSAFFKGEPAVGDQSAAKHATRWFLLAPAAYTELLVQQKPEALVILGQSAVVLHRLRACWNVGDAAHRLLLVVDAHLEDSWRATLSWP</sequence>
<name>A0A2J6R7G9_HYAVF</name>
<dbReference type="SUPFAM" id="SSF57701">
    <property type="entry name" value="Zn2/Cys6 DNA-binding domain"/>
    <property type="match status" value="1"/>
</dbReference>
<dbReference type="EMBL" id="KZ613954">
    <property type="protein sequence ID" value="PMD34459.1"/>
    <property type="molecule type" value="Genomic_DNA"/>
</dbReference>
<dbReference type="OrthoDB" id="4937900at2759"/>
<reference evidence="3 4" key="1">
    <citation type="submission" date="2016-04" db="EMBL/GenBank/DDBJ databases">
        <title>A degradative enzymes factory behind the ericoid mycorrhizal symbiosis.</title>
        <authorList>
            <consortium name="DOE Joint Genome Institute"/>
            <person name="Martino E."/>
            <person name="Morin E."/>
            <person name="Grelet G."/>
            <person name="Kuo A."/>
            <person name="Kohler A."/>
            <person name="Daghino S."/>
            <person name="Barry K."/>
            <person name="Choi C."/>
            <person name="Cichocki N."/>
            <person name="Clum A."/>
            <person name="Copeland A."/>
            <person name="Hainaut M."/>
            <person name="Haridas S."/>
            <person name="Labutti K."/>
            <person name="Lindquist E."/>
            <person name="Lipzen A."/>
            <person name="Khouja H.-R."/>
            <person name="Murat C."/>
            <person name="Ohm R."/>
            <person name="Olson A."/>
            <person name="Spatafora J."/>
            <person name="Veneault-Fourrey C."/>
            <person name="Henrissat B."/>
            <person name="Grigoriev I."/>
            <person name="Martin F."/>
            <person name="Perotto S."/>
        </authorList>
    </citation>
    <scope>NUCLEOTIDE SEQUENCE [LARGE SCALE GENOMIC DNA]</scope>
    <source>
        <strain evidence="3 4">F</strain>
    </source>
</reference>
<dbReference type="Pfam" id="PF11951">
    <property type="entry name" value="Fungal_trans_2"/>
    <property type="match status" value="1"/>
</dbReference>
<dbReference type="InterPro" id="IPR001138">
    <property type="entry name" value="Zn2Cys6_DnaBD"/>
</dbReference>
<feature type="domain" description="Zn(2)-C6 fungal-type" evidence="2">
    <location>
        <begin position="12"/>
        <end position="42"/>
    </location>
</feature>
<dbReference type="InterPro" id="IPR021858">
    <property type="entry name" value="Fun_TF"/>
</dbReference>
<evidence type="ECO:0000313" key="4">
    <source>
        <dbReference type="Proteomes" id="UP000235786"/>
    </source>
</evidence>
<organism evidence="3 4">
    <name type="scientific">Hyaloscypha variabilis (strain UAMH 11265 / GT02V1 / F)</name>
    <name type="common">Meliniomyces variabilis</name>
    <dbReference type="NCBI Taxonomy" id="1149755"/>
    <lineage>
        <taxon>Eukaryota</taxon>
        <taxon>Fungi</taxon>
        <taxon>Dikarya</taxon>
        <taxon>Ascomycota</taxon>
        <taxon>Pezizomycotina</taxon>
        <taxon>Leotiomycetes</taxon>
        <taxon>Helotiales</taxon>
        <taxon>Hyaloscyphaceae</taxon>
        <taxon>Hyaloscypha</taxon>
        <taxon>Hyaloscypha variabilis</taxon>
    </lineage>
</organism>
<evidence type="ECO:0000313" key="3">
    <source>
        <dbReference type="EMBL" id="PMD34459.1"/>
    </source>
</evidence>
<keyword evidence="4" id="KW-1185">Reference proteome</keyword>
<evidence type="ECO:0000259" key="2">
    <source>
        <dbReference type="PROSITE" id="PS50048"/>
    </source>
</evidence>
<dbReference type="InterPro" id="IPR053157">
    <property type="entry name" value="Sterol_Uptake_Regulator"/>
</dbReference>
<protein>
    <recommendedName>
        <fullName evidence="2">Zn(2)-C6 fungal-type domain-containing protein</fullName>
    </recommendedName>
</protein>
<dbReference type="InterPro" id="IPR036864">
    <property type="entry name" value="Zn2-C6_fun-type_DNA-bd_sf"/>
</dbReference>
<dbReference type="PROSITE" id="PS50048">
    <property type="entry name" value="ZN2_CY6_FUNGAL_2"/>
    <property type="match status" value="1"/>
</dbReference>